<dbReference type="RefSeq" id="WP_328852973.1">
    <property type="nucleotide sequence ID" value="NZ_CP108084.1"/>
</dbReference>
<keyword evidence="3" id="KW-1185">Reference proteome</keyword>
<accession>A0ABZ1SD05</accession>
<dbReference type="Gene3D" id="1.25.40.10">
    <property type="entry name" value="Tetratricopeptide repeat domain"/>
    <property type="match status" value="1"/>
</dbReference>
<dbReference type="EMBL" id="CP108084">
    <property type="protein sequence ID" value="WUP51853.1"/>
    <property type="molecule type" value="Genomic_DNA"/>
</dbReference>
<sequence length="1146" mass="123657">MDGMFGQLGRVDSVHQQVRVENGGFGYAAMGGDVHVFGDGRPVYLLTEAGGPADLTLAVDGHGLPAQPSHLLNARHAIVDFTGRNREVDDLTTWRDSGGGRAVRWLHAPGGQGKTRLASHVAAMAAREGWKVIVAQHAPARVVAAEEQTSHDLRVGTARGLLMLVDYADRWPLAHLTWLFSNKVLDQKVPVRVLLLARNEHVWPALRHALVQAHWPSDACTSQPLGALPQARDARRSMFVAARDCFARHYGISDPTGIAVPDWLERDEFGLTLAVHMAALVAVDRHARIALQPTGPEPDAPREGMMALTSYLLQRECLHWNALHGTVDTLTGGRTAINTGPCRMRRAVFTAALTGPLGYRDARAALDRVGVGGDPDQVLADHAFCYPPVDPRTVLEPLYPDRLAEDFLALCVPGHDVPGQSDPWAHGAPEMLLAPPAGDDPLPPYAARAITFLTAASERWPHLIATLEGLERLLPQDPDDAGGDLTVAAANLVDRLVRHRLPTFIDPAARAELYDTLGRWLDRADRDNEAAAALTEATRLYRPLATADPQAFGPKLGWSALNLALVLIVDLGLVPQPGDFRHLSAGGDAIRPSLARPDDALAALREAVEIFRRLARDNPADHEEDLVAALSMVGVFGPHLGAAEDSLSFARECVDIVRRLSRDGPPGAYEDTMPLMLANLASNLVTSEPVQAAALAGEAVDGARRLVGDNPAEPDSDDAARFTLHFTLVVQAGVLLRVGRAEPAFAAFDEAVRIQRLGQREKDPDGRDAWFSTFGLMIGLLWVQGREDEAAVGLGAAMHVLRREARTNPTAHGPELLQAFLVLDYLLRMLERWELVLAGQREMIRFLESSDYPLRYDDLLGVLGANSAVLMTLGRWDEALDVIGDMAEALLREGSTDELEYGLIGALAAVAADGSGEWRDDPAYGGVAQEKAVVRLNQIAEAYRQRPCGDTHVRDHGLAVTLKLLAGALWIMGQPWESLAASGEAVEARRHLAGGGSAEHDSYLALALLDHARKAEDLELHEEAAAAAKEAAHLYDRLAREDFATRAPSLAAALHTLAVNVWWIHAAEALEPARRAVEILQRLARGEPARHQANLANALDTLASLLRHLGREADARAAEGQAAEAHARLAALSETPSPGGGAAVDR</sequence>
<dbReference type="InterPro" id="IPR011990">
    <property type="entry name" value="TPR-like_helical_dom_sf"/>
</dbReference>
<evidence type="ECO:0000313" key="3">
    <source>
        <dbReference type="Proteomes" id="UP001432190"/>
    </source>
</evidence>
<proteinExistence type="predicted"/>
<feature type="region of interest" description="Disordered" evidence="1">
    <location>
        <begin position="1126"/>
        <end position="1146"/>
    </location>
</feature>
<name>A0ABZ1SD05_9ACTN</name>
<reference evidence="2" key="1">
    <citation type="submission" date="2022-10" db="EMBL/GenBank/DDBJ databases">
        <title>The complete genomes of actinobacterial strains from the NBC collection.</title>
        <authorList>
            <person name="Joergensen T.S."/>
            <person name="Alvarez Arevalo M."/>
            <person name="Sterndorff E.B."/>
            <person name="Faurdal D."/>
            <person name="Vuksanovic O."/>
            <person name="Mourched A.-S."/>
            <person name="Charusanti P."/>
            <person name="Shaw S."/>
            <person name="Blin K."/>
            <person name="Weber T."/>
        </authorList>
    </citation>
    <scope>NUCLEOTIDE SEQUENCE</scope>
    <source>
        <strain evidence="2">NBC_00256</strain>
    </source>
</reference>
<gene>
    <name evidence="2" type="ORF">OG994_10210</name>
</gene>
<dbReference type="Proteomes" id="UP001432190">
    <property type="component" value="Chromosome"/>
</dbReference>
<evidence type="ECO:0008006" key="4">
    <source>
        <dbReference type="Google" id="ProtNLM"/>
    </source>
</evidence>
<evidence type="ECO:0000313" key="2">
    <source>
        <dbReference type="EMBL" id="WUP51853.1"/>
    </source>
</evidence>
<organism evidence="2 3">
    <name type="scientific">Micromonospora globbae</name>
    <dbReference type="NCBI Taxonomy" id="1894969"/>
    <lineage>
        <taxon>Bacteria</taxon>
        <taxon>Bacillati</taxon>
        <taxon>Actinomycetota</taxon>
        <taxon>Actinomycetes</taxon>
        <taxon>Micromonosporales</taxon>
        <taxon>Micromonosporaceae</taxon>
        <taxon>Micromonospora</taxon>
    </lineage>
</organism>
<dbReference type="SUPFAM" id="SSF48452">
    <property type="entry name" value="TPR-like"/>
    <property type="match status" value="1"/>
</dbReference>
<evidence type="ECO:0000256" key="1">
    <source>
        <dbReference type="SAM" id="MobiDB-lite"/>
    </source>
</evidence>
<protein>
    <recommendedName>
        <fullName evidence="4">Tetratricopeptide repeat protein</fullName>
    </recommendedName>
</protein>